<dbReference type="InterPro" id="IPR013785">
    <property type="entry name" value="Aldolase_TIM"/>
</dbReference>
<reference evidence="6" key="1">
    <citation type="submission" date="2018-05" db="EMBL/GenBank/DDBJ databases">
        <authorList>
            <person name="Lanie J.A."/>
            <person name="Ng W.-L."/>
            <person name="Kazmierczak K.M."/>
            <person name="Andrzejewski T.M."/>
            <person name="Davidsen T.M."/>
            <person name="Wayne K.J."/>
            <person name="Tettelin H."/>
            <person name="Glass J.I."/>
            <person name="Rusch D."/>
            <person name="Podicherti R."/>
            <person name="Tsui H.-C.T."/>
            <person name="Winkler M.E."/>
        </authorList>
    </citation>
    <scope>NUCLEOTIDE SEQUENCE</scope>
</reference>
<dbReference type="PANTHER" id="PTHR43538:SF1">
    <property type="entry name" value="(R)-CITRAMALATE SYNTHASE"/>
    <property type="match status" value="1"/>
</dbReference>
<dbReference type="GO" id="GO:0043714">
    <property type="term" value="F:(R)-citramalate synthase activity"/>
    <property type="evidence" value="ECO:0007669"/>
    <property type="project" value="UniProtKB-EC"/>
</dbReference>
<feature type="non-terminal residue" evidence="6">
    <location>
        <position position="71"/>
    </location>
</feature>
<feature type="domain" description="Pyruvate carboxyltransferase" evidence="5">
    <location>
        <begin position="5"/>
        <end position="71"/>
    </location>
</feature>
<accession>A0A382QSQ5</accession>
<dbReference type="SUPFAM" id="SSF51569">
    <property type="entry name" value="Aldolase"/>
    <property type="match status" value="1"/>
</dbReference>
<evidence type="ECO:0000256" key="1">
    <source>
        <dbReference type="ARBA" id="ARBA00004743"/>
    </source>
</evidence>
<gene>
    <name evidence="6" type="ORF">METZ01_LOCUS341398</name>
</gene>
<proteinExistence type="predicted"/>
<evidence type="ECO:0000256" key="4">
    <source>
        <dbReference type="ARBA" id="ARBA00034330"/>
    </source>
</evidence>
<dbReference type="EC" id="2.3.3.21" evidence="4"/>
<dbReference type="GO" id="GO:0046912">
    <property type="term" value="F:acyltransferase activity, acyl groups converted into alkyl on transfer"/>
    <property type="evidence" value="ECO:0007669"/>
    <property type="project" value="InterPro"/>
</dbReference>
<dbReference type="AlphaFoldDB" id="A0A382QSQ5"/>
<dbReference type="EMBL" id="UINC01116659">
    <property type="protein sequence ID" value="SVC88544.1"/>
    <property type="molecule type" value="Genomic_DNA"/>
</dbReference>
<evidence type="ECO:0000256" key="3">
    <source>
        <dbReference type="ARBA" id="ARBA00022679"/>
    </source>
</evidence>
<protein>
    <recommendedName>
        <fullName evidence="2">(R)-citramalate synthase</fullName>
        <ecNumber evidence="4">2.3.3.21</ecNumber>
    </recommendedName>
</protein>
<evidence type="ECO:0000259" key="5">
    <source>
        <dbReference type="PROSITE" id="PS50991"/>
    </source>
</evidence>
<dbReference type="PROSITE" id="PS50991">
    <property type="entry name" value="PYR_CT"/>
    <property type="match status" value="1"/>
</dbReference>
<dbReference type="Pfam" id="PF00682">
    <property type="entry name" value="HMGL-like"/>
    <property type="match status" value="1"/>
</dbReference>
<dbReference type="UniPathway" id="UPA00047">
    <property type="reaction ID" value="UER00066"/>
</dbReference>
<dbReference type="GO" id="GO:0009097">
    <property type="term" value="P:isoleucine biosynthetic process"/>
    <property type="evidence" value="ECO:0007669"/>
    <property type="project" value="UniProtKB-UniPathway"/>
</dbReference>
<dbReference type="InterPro" id="IPR002034">
    <property type="entry name" value="AIPM/Hcit_synth_CS"/>
</dbReference>
<dbReference type="PROSITE" id="PS00815">
    <property type="entry name" value="AIPM_HOMOCIT_SYNTH_1"/>
    <property type="match status" value="1"/>
</dbReference>
<comment type="pathway">
    <text evidence="1">Amino-acid biosynthesis; L-isoleucine biosynthesis; 2-oxobutanoate from pyruvate: step 1/3.</text>
</comment>
<dbReference type="PANTHER" id="PTHR43538">
    <property type="entry name" value="ALPHA-IPM SYNTHASE/HOMOCITRATE SYNTHASE"/>
    <property type="match status" value="1"/>
</dbReference>
<keyword evidence="3" id="KW-0808">Transferase</keyword>
<evidence type="ECO:0000313" key="6">
    <source>
        <dbReference type="EMBL" id="SVC88544.1"/>
    </source>
</evidence>
<sequence length="71" mass="7980">MENKIYLFDTTLRDGQQTTGVNFSVSDKMKIANALDELGIDYIEGGWPGANPTDDDFFNREINLDNSKFTA</sequence>
<dbReference type="InterPro" id="IPR000891">
    <property type="entry name" value="PYR_CT"/>
</dbReference>
<dbReference type="Gene3D" id="3.20.20.70">
    <property type="entry name" value="Aldolase class I"/>
    <property type="match status" value="1"/>
</dbReference>
<evidence type="ECO:0000256" key="2">
    <source>
        <dbReference type="ARBA" id="ARBA00022325"/>
    </source>
</evidence>
<organism evidence="6">
    <name type="scientific">marine metagenome</name>
    <dbReference type="NCBI Taxonomy" id="408172"/>
    <lineage>
        <taxon>unclassified sequences</taxon>
        <taxon>metagenomes</taxon>
        <taxon>ecological metagenomes</taxon>
    </lineage>
</organism>
<dbReference type="InterPro" id="IPR005675">
    <property type="entry name" value="Citramal_synthase"/>
</dbReference>
<name>A0A382QSQ5_9ZZZZ</name>